<dbReference type="InterPro" id="IPR023753">
    <property type="entry name" value="FAD/NAD-binding_dom"/>
</dbReference>
<dbReference type="Pfam" id="PF07992">
    <property type="entry name" value="Pyr_redox_2"/>
    <property type="match status" value="1"/>
</dbReference>
<dbReference type="PANTHER" id="PTHR42783">
    <property type="entry name" value="GLUTAMATE SYNTHASE [NADPH] SMALL CHAIN"/>
    <property type="match status" value="1"/>
</dbReference>
<reference evidence="5 6" key="1">
    <citation type="submission" date="2017-11" db="EMBL/GenBank/DDBJ databases">
        <title>Genome-resolved metagenomics identifies genetic mobility, metabolic interactions, and unexpected diversity in perchlorate-reducing communities.</title>
        <authorList>
            <person name="Barnum T.P."/>
            <person name="Figueroa I.A."/>
            <person name="Carlstrom C.I."/>
            <person name="Lucas L.N."/>
            <person name="Engelbrektson A.L."/>
            <person name="Coates J.D."/>
        </authorList>
    </citation>
    <scope>NUCLEOTIDE SEQUENCE [LARGE SCALE GENOMIC DNA]</scope>
    <source>
        <strain evidence="5">BM706</strain>
    </source>
</reference>
<keyword evidence="3" id="KW-0411">Iron-sulfur</keyword>
<dbReference type="EMBL" id="PKTG01000085">
    <property type="protein sequence ID" value="PLX17554.1"/>
    <property type="molecule type" value="Genomic_DNA"/>
</dbReference>
<dbReference type="Pfam" id="PF14691">
    <property type="entry name" value="Fer4_20"/>
    <property type="match status" value="1"/>
</dbReference>
<dbReference type="InterPro" id="IPR017896">
    <property type="entry name" value="4Fe4S_Fe-S-bd"/>
</dbReference>
<dbReference type="SUPFAM" id="SSF46548">
    <property type="entry name" value="alpha-helical ferredoxin"/>
    <property type="match status" value="2"/>
</dbReference>
<sequence length="1145" mass="130395">MSEHFTPISFERLASWIFTEYKENRTIFGIPEKLFFRPEKEENIHSSKYGKLLETPFGVAAGPHTQLSQNIIIAWLMGARFIELKTVQTLDEIEVLKPCIDIEDEGYNCEWSQELKLDQAYNEYLNAWVIIHMLRKLFEHDNGTNQNGFIFNMSVGYDLKGIKNENVQRFLKKMRDAKDDISSLKKVASKYFEKAEDIRISPEISDNITLSTMHGCPPAEISKIASYLISELDFHTTIKFNPTLLGKDAIHDILNKRLGYRTHVPDVAFEHDPQYKDALDIISKVSKVSEECGKDFSFKLSNTLESVNNRDVFLKEADMMYMSGRALHPIDINLAKRLMDDLKSKHSVSFSAGADAFNVIDIISCNIKPITVCSDILKPGGYTRIVQYVKNLRDSFERFTAKDYKEFIVVSYCDRFFNREELLKECVNIEKKEIIADILEKNLESCADLIRKELEESSLGFDTIYKECSRLYVKHYSEEVLAGPLYRKDYRSSLDTKTERDLNMFDCISAPCTYECPVDQKVPEYIYHISKGNLQEASRIITEDNPLPEIASRVCDHKCQSRCVRNNYDQPLNIRALKRFVMDNTAVSPVKFESDAGKVAIIGAGPSGFACAYFLAKSGMKPVIFEKRPGPGGMAHYAIPEFRLPGEIIIGDFKRLEALGVEFRFNTEIGKDVSINDLLTGDYIAVFIGAGAQNGINLDVPGSDSEGVFDALEYLYMIRHSNVPEGKKVAVIGGGNSACDVARSAWRLKDVSEVTLLYRRTRNEMPADPEEISQLEEEGIKIIELVSPVEIKSQGNRVKSIVCIKNELGEPDSSGRRRPVPVEGSHFELEVDTIVPAISQKTELGFLKDLDLKLTRWNTIEVDEFMKTSMEAVYAGGDVVRGPYTLIKAAGDGKKAALSIMGNIDEVINKGKIFTKEELIEKRAFKEEAVAPHMRSAKNRKDFKEFEETYSKDEAMKEALRCLRCDEMCSICVSVCPNRANHTYQSEPYCWDVPVIEVLGDQVKVRESREFKVMQEYQVFNIGDFCNECGNCNTFCPSSDAPYINKPKVYLEKESFEGHNEDCYQIKEKNGDLELRIRKNDKEYTLYFEDEKHILESDDIKLSIDRNFNYEIINNRVGDLKLDLNDIAPAIVLFNGIRQSMPYII</sequence>
<proteinExistence type="predicted"/>
<dbReference type="SUPFAM" id="SSF51971">
    <property type="entry name" value="Nucleotide-binding domain"/>
    <property type="match status" value="1"/>
</dbReference>
<dbReference type="AlphaFoldDB" id="A0A2N5ZG05"/>
<comment type="caution">
    <text evidence="5">The sequence shown here is derived from an EMBL/GenBank/DDBJ whole genome shotgun (WGS) entry which is preliminary data.</text>
</comment>
<evidence type="ECO:0000256" key="1">
    <source>
        <dbReference type="ARBA" id="ARBA00022723"/>
    </source>
</evidence>
<evidence type="ECO:0000259" key="4">
    <source>
        <dbReference type="PROSITE" id="PS51379"/>
    </source>
</evidence>
<dbReference type="InterPro" id="IPR036188">
    <property type="entry name" value="FAD/NAD-bd_sf"/>
</dbReference>
<dbReference type="GO" id="GO:0051536">
    <property type="term" value="F:iron-sulfur cluster binding"/>
    <property type="evidence" value="ECO:0007669"/>
    <property type="project" value="UniProtKB-KW"/>
</dbReference>
<dbReference type="PROSITE" id="PS51379">
    <property type="entry name" value="4FE4S_FER_2"/>
    <property type="match status" value="1"/>
</dbReference>
<name>A0A2N5ZG05_MUIH1</name>
<dbReference type="PRINTS" id="PR00419">
    <property type="entry name" value="ADXRDTASE"/>
</dbReference>
<dbReference type="Gene3D" id="1.10.1060.10">
    <property type="entry name" value="Alpha-helical ferredoxin"/>
    <property type="match status" value="2"/>
</dbReference>
<dbReference type="GO" id="GO:0016491">
    <property type="term" value="F:oxidoreductase activity"/>
    <property type="evidence" value="ECO:0007669"/>
    <property type="project" value="InterPro"/>
</dbReference>
<evidence type="ECO:0000256" key="3">
    <source>
        <dbReference type="ARBA" id="ARBA00023014"/>
    </source>
</evidence>
<dbReference type="Gene3D" id="3.50.50.60">
    <property type="entry name" value="FAD/NAD(P)-binding domain"/>
    <property type="match status" value="3"/>
</dbReference>
<evidence type="ECO:0000313" key="6">
    <source>
        <dbReference type="Proteomes" id="UP000234857"/>
    </source>
</evidence>
<protein>
    <submittedName>
        <fullName evidence="5">Putative selenate reductase subunit YgfK</fullName>
    </submittedName>
</protein>
<evidence type="ECO:0000256" key="2">
    <source>
        <dbReference type="ARBA" id="ARBA00023004"/>
    </source>
</evidence>
<dbReference type="InterPro" id="IPR017900">
    <property type="entry name" value="4Fe4S_Fe_S_CS"/>
</dbReference>
<keyword evidence="2" id="KW-0408">Iron</keyword>
<dbReference type="SUPFAM" id="SSF51395">
    <property type="entry name" value="FMN-linked oxidoreductases"/>
    <property type="match status" value="1"/>
</dbReference>
<evidence type="ECO:0000313" key="5">
    <source>
        <dbReference type="EMBL" id="PLX17554.1"/>
    </source>
</evidence>
<dbReference type="GO" id="GO:0046872">
    <property type="term" value="F:metal ion binding"/>
    <property type="evidence" value="ECO:0007669"/>
    <property type="project" value="UniProtKB-KW"/>
</dbReference>
<dbReference type="Proteomes" id="UP000234857">
    <property type="component" value="Unassembled WGS sequence"/>
</dbReference>
<accession>A0A2N5ZG05</accession>
<gene>
    <name evidence="5" type="ORF">C0601_07290</name>
</gene>
<dbReference type="InterPro" id="IPR009051">
    <property type="entry name" value="Helical_ferredxn"/>
</dbReference>
<dbReference type="PANTHER" id="PTHR42783:SF3">
    <property type="entry name" value="GLUTAMATE SYNTHASE [NADPH] SMALL CHAIN-RELATED"/>
    <property type="match status" value="1"/>
</dbReference>
<feature type="domain" description="4Fe-4S ferredoxin-type" evidence="4">
    <location>
        <begin position="1016"/>
        <end position="1047"/>
    </location>
</feature>
<organism evidence="5 6">
    <name type="scientific">Muiribacterium halophilum</name>
    <dbReference type="NCBI Taxonomy" id="2053465"/>
    <lineage>
        <taxon>Bacteria</taxon>
        <taxon>Candidatus Muiribacteriota</taxon>
        <taxon>Candidatus Muiribacteriia</taxon>
        <taxon>Candidatus Muiribacteriales</taxon>
        <taxon>Candidatus Muiribacteriaceae</taxon>
        <taxon>Candidatus Muiribacterium</taxon>
    </lineage>
</organism>
<dbReference type="PROSITE" id="PS00198">
    <property type="entry name" value="4FE4S_FER_1"/>
    <property type="match status" value="1"/>
</dbReference>
<dbReference type="InterPro" id="IPR028261">
    <property type="entry name" value="DPD_II"/>
</dbReference>
<keyword evidence="1" id="KW-0479">Metal-binding</keyword>